<keyword evidence="2" id="KW-1133">Transmembrane helix</keyword>
<gene>
    <name evidence="3" type="ORF">SDC9_35552</name>
</gene>
<organism evidence="3">
    <name type="scientific">bioreactor metagenome</name>
    <dbReference type="NCBI Taxonomy" id="1076179"/>
    <lineage>
        <taxon>unclassified sequences</taxon>
        <taxon>metagenomes</taxon>
        <taxon>ecological metagenomes</taxon>
    </lineage>
</organism>
<accession>A0A644VDU6</accession>
<evidence type="ECO:0000256" key="2">
    <source>
        <dbReference type="SAM" id="Phobius"/>
    </source>
</evidence>
<feature type="region of interest" description="Disordered" evidence="1">
    <location>
        <begin position="47"/>
        <end position="73"/>
    </location>
</feature>
<protein>
    <submittedName>
        <fullName evidence="3">Uncharacterized protein</fullName>
    </submittedName>
</protein>
<dbReference type="EMBL" id="VSSQ01000282">
    <property type="protein sequence ID" value="MPL89516.1"/>
    <property type="molecule type" value="Genomic_DNA"/>
</dbReference>
<name>A0A644VDU6_9ZZZZ</name>
<reference evidence="3" key="1">
    <citation type="submission" date="2019-08" db="EMBL/GenBank/DDBJ databases">
        <authorList>
            <person name="Kucharzyk K."/>
            <person name="Murdoch R.W."/>
            <person name="Higgins S."/>
            <person name="Loffler F."/>
        </authorList>
    </citation>
    <scope>NUCLEOTIDE SEQUENCE</scope>
</reference>
<comment type="caution">
    <text evidence="3">The sequence shown here is derived from an EMBL/GenBank/DDBJ whole genome shotgun (WGS) entry which is preliminary data.</text>
</comment>
<dbReference type="AlphaFoldDB" id="A0A644VDU6"/>
<feature type="transmembrane region" description="Helical" evidence="2">
    <location>
        <begin position="6"/>
        <end position="24"/>
    </location>
</feature>
<keyword evidence="2" id="KW-0812">Transmembrane</keyword>
<evidence type="ECO:0000313" key="3">
    <source>
        <dbReference type="EMBL" id="MPL89516.1"/>
    </source>
</evidence>
<keyword evidence="2" id="KW-0472">Membrane</keyword>
<evidence type="ECO:0000256" key="1">
    <source>
        <dbReference type="SAM" id="MobiDB-lite"/>
    </source>
</evidence>
<sequence>MRFRKVISYLILAVYGSVLIHTIIPHDHHTHLWETVSAAIDVFHDNDDEHHHADGSTHHHDTHKFPHHEESQHPEVYTLSSSNTIAQLFATLTLYCHAVQTFDFTPKEVEIDKQNIYYVPLKIPIAFTLGVPPRAPPIV</sequence>
<proteinExistence type="predicted"/>